<proteinExistence type="predicted"/>
<keyword evidence="4" id="KW-1185">Reference proteome</keyword>
<protein>
    <submittedName>
        <fullName evidence="3">Uncharacterized protein</fullName>
    </submittedName>
</protein>
<organism evidence="3 4">
    <name type="scientific">Hibiscus trionum</name>
    <name type="common">Flower of an hour</name>
    <dbReference type="NCBI Taxonomy" id="183268"/>
    <lineage>
        <taxon>Eukaryota</taxon>
        <taxon>Viridiplantae</taxon>
        <taxon>Streptophyta</taxon>
        <taxon>Embryophyta</taxon>
        <taxon>Tracheophyta</taxon>
        <taxon>Spermatophyta</taxon>
        <taxon>Magnoliopsida</taxon>
        <taxon>eudicotyledons</taxon>
        <taxon>Gunneridae</taxon>
        <taxon>Pentapetalae</taxon>
        <taxon>rosids</taxon>
        <taxon>malvids</taxon>
        <taxon>Malvales</taxon>
        <taxon>Malvaceae</taxon>
        <taxon>Malvoideae</taxon>
        <taxon>Hibiscus</taxon>
    </lineage>
</organism>
<dbReference type="EMBL" id="BSYR01000024">
    <property type="protein sequence ID" value="GMI90060.1"/>
    <property type="molecule type" value="Genomic_DNA"/>
</dbReference>
<feature type="transmembrane region" description="Helical" evidence="2">
    <location>
        <begin position="77"/>
        <end position="97"/>
    </location>
</feature>
<dbReference type="Proteomes" id="UP001165190">
    <property type="component" value="Unassembled WGS sequence"/>
</dbReference>
<keyword evidence="2" id="KW-1133">Transmembrane helix</keyword>
<name>A0A9W7I4Y6_HIBTR</name>
<accession>A0A9W7I4Y6</accession>
<keyword evidence="2" id="KW-0812">Transmembrane</keyword>
<keyword evidence="2" id="KW-0472">Membrane</keyword>
<evidence type="ECO:0000256" key="2">
    <source>
        <dbReference type="SAM" id="Phobius"/>
    </source>
</evidence>
<dbReference type="PANTHER" id="PTHR48248">
    <property type="entry name" value="UVR DOMAIN-CONTAINING PROTEIN"/>
    <property type="match status" value="1"/>
</dbReference>
<feature type="coiled-coil region" evidence="1">
    <location>
        <begin position="4"/>
        <end position="35"/>
    </location>
</feature>
<dbReference type="AlphaFoldDB" id="A0A9W7I4Y6"/>
<dbReference type="OrthoDB" id="993548at2759"/>
<evidence type="ECO:0000313" key="3">
    <source>
        <dbReference type="EMBL" id="GMI90060.1"/>
    </source>
</evidence>
<reference evidence="3" key="1">
    <citation type="submission" date="2023-05" db="EMBL/GenBank/DDBJ databases">
        <title>Genome and transcriptome analyses reveal genes involved in the formation of fine ridges on petal epidermal cells in Hibiscus trionum.</title>
        <authorList>
            <person name="Koshimizu S."/>
            <person name="Masuda S."/>
            <person name="Ishii T."/>
            <person name="Shirasu K."/>
            <person name="Hoshino A."/>
            <person name="Arita M."/>
        </authorList>
    </citation>
    <scope>NUCLEOTIDE SEQUENCE</scope>
    <source>
        <strain evidence="3">Hamamatsu line</strain>
    </source>
</reference>
<evidence type="ECO:0000256" key="1">
    <source>
        <dbReference type="SAM" id="Coils"/>
    </source>
</evidence>
<keyword evidence="1" id="KW-0175">Coiled coil</keyword>
<sequence length="99" mass="11579">MEDIRREQNSIKEAQSQVRQKLTAIEMECELLQEETELMIQRSALTQLRLSLMFNILKAREEGDLAKAAQITALLRLFLHIIVSFTWFLHCICVKMTNI</sequence>
<comment type="caution">
    <text evidence="3">The sequence shown here is derived from an EMBL/GenBank/DDBJ whole genome shotgun (WGS) entry which is preliminary data.</text>
</comment>
<gene>
    <name evidence="3" type="ORF">HRI_002675300</name>
</gene>
<dbReference type="PANTHER" id="PTHR48248:SF5">
    <property type="entry name" value="UVR DOMAIN-CONTAINING PROTEIN"/>
    <property type="match status" value="1"/>
</dbReference>
<evidence type="ECO:0000313" key="4">
    <source>
        <dbReference type="Proteomes" id="UP001165190"/>
    </source>
</evidence>